<organism evidence="1">
    <name type="scientific">bioreactor metagenome</name>
    <dbReference type="NCBI Taxonomy" id="1076179"/>
    <lineage>
        <taxon>unclassified sequences</taxon>
        <taxon>metagenomes</taxon>
        <taxon>ecological metagenomes</taxon>
    </lineage>
</organism>
<dbReference type="AlphaFoldDB" id="A0A645FLU2"/>
<evidence type="ECO:0008006" key="2">
    <source>
        <dbReference type="Google" id="ProtNLM"/>
    </source>
</evidence>
<gene>
    <name evidence="1" type="ORF">SDC9_160483</name>
</gene>
<reference evidence="1" key="1">
    <citation type="submission" date="2019-08" db="EMBL/GenBank/DDBJ databases">
        <authorList>
            <person name="Kucharzyk K."/>
            <person name="Murdoch R.W."/>
            <person name="Higgins S."/>
            <person name="Loffler F."/>
        </authorList>
    </citation>
    <scope>NUCLEOTIDE SEQUENCE</scope>
</reference>
<comment type="caution">
    <text evidence="1">The sequence shown here is derived from an EMBL/GenBank/DDBJ whole genome shotgun (WGS) entry which is preliminary data.</text>
</comment>
<dbReference type="EMBL" id="VSSQ01059636">
    <property type="protein sequence ID" value="MPN13163.1"/>
    <property type="molecule type" value="Genomic_DNA"/>
</dbReference>
<protein>
    <recommendedName>
        <fullName evidence="2">DUF1566 domain-containing protein</fullName>
    </recommendedName>
</protein>
<evidence type="ECO:0000313" key="1">
    <source>
        <dbReference type="EMBL" id="MPN13163.1"/>
    </source>
</evidence>
<name>A0A645FLU2_9ZZZZ</name>
<sequence>MGTYRWGQYGYYQDMCAVQLGQGETNCQKLGHNEMPIDCALFACQAKTITHGTHIFDDWFLPSRDELMMLLQFRKTAGLFADRYWSSSEISATSAWQVASATLKASQYYKNARQSVRAVRSF</sequence>
<accession>A0A645FLU2</accession>
<proteinExistence type="predicted"/>